<keyword evidence="3" id="KW-1185">Reference proteome</keyword>
<dbReference type="Proteomes" id="UP000054564">
    <property type="component" value="Unassembled WGS sequence"/>
</dbReference>
<gene>
    <name evidence="2" type="ORF">PSTG_10496</name>
</gene>
<dbReference type="PANTHER" id="PTHR33069:SF3">
    <property type="entry name" value="DYNEIN HEAVY CHAIN TAIL DOMAIN-CONTAINING PROTEIN"/>
    <property type="match status" value="1"/>
</dbReference>
<evidence type="ECO:0000313" key="2">
    <source>
        <dbReference type="EMBL" id="KNE96233.1"/>
    </source>
</evidence>
<feature type="compositionally biased region" description="Basic and acidic residues" evidence="1">
    <location>
        <begin position="30"/>
        <end position="47"/>
    </location>
</feature>
<feature type="region of interest" description="Disordered" evidence="1">
    <location>
        <begin position="29"/>
        <end position="62"/>
    </location>
</feature>
<accession>A0A0L0VAD2</accession>
<protein>
    <submittedName>
        <fullName evidence="2">Uncharacterized protein</fullName>
    </submittedName>
</protein>
<organism evidence="2 3">
    <name type="scientific">Puccinia striiformis f. sp. tritici PST-78</name>
    <dbReference type="NCBI Taxonomy" id="1165861"/>
    <lineage>
        <taxon>Eukaryota</taxon>
        <taxon>Fungi</taxon>
        <taxon>Dikarya</taxon>
        <taxon>Basidiomycota</taxon>
        <taxon>Pucciniomycotina</taxon>
        <taxon>Pucciniomycetes</taxon>
        <taxon>Pucciniales</taxon>
        <taxon>Pucciniaceae</taxon>
        <taxon>Puccinia</taxon>
    </lineage>
</organism>
<proteinExistence type="predicted"/>
<feature type="compositionally biased region" description="Polar residues" evidence="1">
    <location>
        <begin position="50"/>
        <end position="62"/>
    </location>
</feature>
<evidence type="ECO:0000313" key="3">
    <source>
        <dbReference type="Proteomes" id="UP000054564"/>
    </source>
</evidence>
<comment type="caution">
    <text evidence="2">The sequence shown here is derived from an EMBL/GenBank/DDBJ whole genome shotgun (WGS) entry which is preliminary data.</text>
</comment>
<name>A0A0L0VAD2_9BASI</name>
<dbReference type="AlphaFoldDB" id="A0A0L0VAD2"/>
<dbReference type="PANTHER" id="PTHR33069">
    <property type="entry name" value="CHROMOSOME 7, WHOLE GENOME SHOTGUN SEQUENCE-RELATED"/>
    <property type="match status" value="1"/>
</dbReference>
<reference evidence="3" key="1">
    <citation type="submission" date="2014-03" db="EMBL/GenBank/DDBJ databases">
        <title>The Genome Sequence of Puccinia striiformis f. sp. tritici PST-78.</title>
        <authorList>
            <consortium name="The Broad Institute Genome Sequencing Platform"/>
            <person name="Cuomo C."/>
            <person name="Hulbert S."/>
            <person name="Chen X."/>
            <person name="Walker B."/>
            <person name="Young S.K."/>
            <person name="Zeng Q."/>
            <person name="Gargeya S."/>
            <person name="Fitzgerald M."/>
            <person name="Haas B."/>
            <person name="Abouelleil A."/>
            <person name="Alvarado L."/>
            <person name="Arachchi H.M."/>
            <person name="Berlin A.M."/>
            <person name="Chapman S.B."/>
            <person name="Goldberg J."/>
            <person name="Griggs A."/>
            <person name="Gujja S."/>
            <person name="Hansen M."/>
            <person name="Howarth C."/>
            <person name="Imamovic A."/>
            <person name="Larimer J."/>
            <person name="McCowan C."/>
            <person name="Montmayeur A."/>
            <person name="Murphy C."/>
            <person name="Neiman D."/>
            <person name="Pearson M."/>
            <person name="Priest M."/>
            <person name="Roberts A."/>
            <person name="Saif S."/>
            <person name="Shea T."/>
            <person name="Sisk P."/>
            <person name="Sykes S."/>
            <person name="Wortman J."/>
            <person name="Nusbaum C."/>
            <person name="Birren B."/>
        </authorList>
    </citation>
    <scope>NUCLEOTIDE SEQUENCE [LARGE SCALE GENOMIC DNA]</scope>
    <source>
        <strain evidence="3">race PST-78</strain>
    </source>
</reference>
<dbReference type="EMBL" id="AJIL01000085">
    <property type="protein sequence ID" value="KNE96233.1"/>
    <property type="molecule type" value="Genomic_DNA"/>
</dbReference>
<sequence length="451" mass="50848">MACPMPDRTYPSECVGALMTSGREGTSRVFDGDLSLHSKDGKRDSLKMAESTSQTSDGSENQQLQNQIEAVIGKFTILRNNCNPPHLHDDPGLMEAVLSNISMEETSFKERLMLALGCHYLPTLQRQLTTLLRSLDPSGLPKEAESRLKIVSECQADLEQSISAINIAIAVICPEPTSGPHRVDDQDRQRFKSYRLRSLKSKYLAATRKMSDYFVKANDLLADLKLSPEEFSRRTDTTLEDSNLMKNAARLIGAATETINGSELDLVQDHWKYNVKNLDDLLEEFERLVKIEGHMRPSGDHDEIRKDLAKLAIPIIKLIRLFFSKLSRRGMNRKQLPSFTDMCSAQIESLVQLAGHVAGDMVIFQIFLTTPNMFERASNSQDFERVLQDLKDHFVSPLLVVLLNLVPTIPDTDGFFSQTYYRSWFSAWNTQLVLATGNFIKLAKSLDDDPL</sequence>
<evidence type="ECO:0000256" key="1">
    <source>
        <dbReference type="SAM" id="MobiDB-lite"/>
    </source>
</evidence>